<evidence type="ECO:0000313" key="8">
    <source>
        <dbReference type="EMBL" id="KRM46607.1"/>
    </source>
</evidence>
<dbReference type="PANTHER" id="PTHR34581">
    <property type="entry name" value="PTS SYSTEM N,N'-DIACETYLCHITOBIOSE-SPECIFIC EIIB COMPONENT"/>
    <property type="match status" value="1"/>
</dbReference>
<reference evidence="8 9" key="1">
    <citation type="journal article" date="2015" name="Genome Announc.">
        <title>Expanding the biotechnology potential of lactobacilli through comparative genomics of 213 strains and associated genera.</title>
        <authorList>
            <person name="Sun Z."/>
            <person name="Harris H.M."/>
            <person name="McCann A."/>
            <person name="Guo C."/>
            <person name="Argimon S."/>
            <person name="Zhang W."/>
            <person name="Yang X."/>
            <person name="Jeffery I.B."/>
            <person name="Cooney J.C."/>
            <person name="Kagawa T.F."/>
            <person name="Liu W."/>
            <person name="Song Y."/>
            <person name="Salvetti E."/>
            <person name="Wrobel A."/>
            <person name="Rasinkangas P."/>
            <person name="Parkhill J."/>
            <person name="Rea M.C."/>
            <person name="O'Sullivan O."/>
            <person name="Ritari J."/>
            <person name="Douillard F.P."/>
            <person name="Paul Ross R."/>
            <person name="Yang R."/>
            <person name="Briner A.E."/>
            <person name="Felis G.E."/>
            <person name="de Vos W.M."/>
            <person name="Barrangou R."/>
            <person name="Klaenhammer T.R."/>
            <person name="Caufield P.W."/>
            <person name="Cui Y."/>
            <person name="Zhang H."/>
            <person name="O'Toole P.W."/>
        </authorList>
    </citation>
    <scope>NUCLEOTIDE SEQUENCE [LARGE SCALE GENOMIC DNA]</scope>
    <source>
        <strain evidence="8 9">DSM 5707</strain>
    </source>
</reference>
<evidence type="ECO:0000256" key="6">
    <source>
        <dbReference type="PROSITE-ProRule" id="PRU00423"/>
    </source>
</evidence>
<organism evidence="8 9">
    <name type="scientific">Lentilactobacillus parabuchneri DSM 5707 = NBRC 107865</name>
    <dbReference type="NCBI Taxonomy" id="1423784"/>
    <lineage>
        <taxon>Bacteria</taxon>
        <taxon>Bacillati</taxon>
        <taxon>Bacillota</taxon>
        <taxon>Bacilli</taxon>
        <taxon>Lactobacillales</taxon>
        <taxon>Lactobacillaceae</taxon>
        <taxon>Lentilactobacillus</taxon>
    </lineage>
</organism>
<dbReference type="GO" id="GO:0008982">
    <property type="term" value="F:protein-N(PI)-phosphohistidine-sugar phosphotransferase activity"/>
    <property type="evidence" value="ECO:0007669"/>
    <property type="project" value="InterPro"/>
</dbReference>
<keyword evidence="1" id="KW-0813">Transport</keyword>
<dbReference type="SUPFAM" id="SSF52794">
    <property type="entry name" value="PTS system IIB component-like"/>
    <property type="match status" value="1"/>
</dbReference>
<evidence type="ECO:0000256" key="5">
    <source>
        <dbReference type="ARBA" id="ARBA00022683"/>
    </source>
</evidence>
<evidence type="ECO:0000256" key="1">
    <source>
        <dbReference type="ARBA" id="ARBA00022448"/>
    </source>
</evidence>
<feature type="modified residue" description="Phosphocysteine; by EIIA" evidence="6">
    <location>
        <position position="8"/>
    </location>
</feature>
<evidence type="ECO:0000256" key="4">
    <source>
        <dbReference type="ARBA" id="ARBA00022679"/>
    </source>
</evidence>
<dbReference type="GeneID" id="69803660"/>
<keyword evidence="5" id="KW-0598">Phosphotransferase system</keyword>
<protein>
    <recommendedName>
        <fullName evidence="7">PTS EIIB type-3 domain-containing protein</fullName>
    </recommendedName>
</protein>
<accession>A0A0R1YWL6</accession>
<dbReference type="PANTHER" id="PTHR34581:SF2">
    <property type="entry name" value="PTS SYSTEM N,N'-DIACETYLCHITOBIOSE-SPECIFIC EIIB COMPONENT"/>
    <property type="match status" value="1"/>
</dbReference>
<sequence length="105" mass="11762">MKKVLLICEDEISSGLLVRAAKPFIELYDAHFDFEATNILNAPKHLVEEVDLVLLAPDATYHEDELKLIADQTPVTTIPDEIYAWGNGERLVKLITKQFAPAEIA</sequence>
<evidence type="ECO:0000313" key="9">
    <source>
        <dbReference type="Proteomes" id="UP000051957"/>
    </source>
</evidence>
<evidence type="ECO:0000256" key="2">
    <source>
        <dbReference type="ARBA" id="ARBA00022553"/>
    </source>
</evidence>
<feature type="domain" description="PTS EIIB type-3" evidence="7">
    <location>
        <begin position="1"/>
        <end position="105"/>
    </location>
</feature>
<dbReference type="PROSITE" id="PS51100">
    <property type="entry name" value="PTS_EIIB_TYPE_3"/>
    <property type="match status" value="1"/>
</dbReference>
<evidence type="ECO:0000256" key="3">
    <source>
        <dbReference type="ARBA" id="ARBA00022597"/>
    </source>
</evidence>
<keyword evidence="3" id="KW-0762">Sugar transport</keyword>
<proteinExistence type="predicted"/>
<comment type="caution">
    <text evidence="8">The sequence shown here is derived from an EMBL/GenBank/DDBJ whole genome shotgun (WGS) entry which is preliminary data.</text>
</comment>
<keyword evidence="2" id="KW-0597">Phosphoprotein</keyword>
<gene>
    <name evidence="8" type="ORF">FC51_GL001876</name>
</gene>
<dbReference type="RefSeq" id="WP_057910331.1">
    <property type="nucleotide sequence ID" value="NZ_AZGK01000005.1"/>
</dbReference>
<name>A0A0R1YWL6_9LACO</name>
<keyword evidence="4" id="KW-0808">Transferase</keyword>
<dbReference type="GO" id="GO:0009401">
    <property type="term" value="P:phosphoenolpyruvate-dependent sugar phosphotransferase system"/>
    <property type="evidence" value="ECO:0007669"/>
    <property type="project" value="UniProtKB-KW"/>
</dbReference>
<dbReference type="InterPro" id="IPR036095">
    <property type="entry name" value="PTS_EIIB-like_sf"/>
</dbReference>
<evidence type="ECO:0000259" key="7">
    <source>
        <dbReference type="PROSITE" id="PS51100"/>
    </source>
</evidence>
<dbReference type="PATRIC" id="fig|1423784.4.peg.1919"/>
<dbReference type="Proteomes" id="UP000051957">
    <property type="component" value="Unassembled WGS sequence"/>
</dbReference>
<dbReference type="AlphaFoldDB" id="A0A0R1YWL6"/>
<dbReference type="InterPro" id="IPR051819">
    <property type="entry name" value="PTS_sugar-specific_EIIB"/>
</dbReference>
<dbReference type="Gene3D" id="3.40.50.2300">
    <property type="match status" value="1"/>
</dbReference>
<dbReference type="InterPro" id="IPR013012">
    <property type="entry name" value="PTS_EIIB_3"/>
</dbReference>
<dbReference type="EMBL" id="AZGK01000005">
    <property type="protein sequence ID" value="KRM46607.1"/>
    <property type="molecule type" value="Genomic_DNA"/>
</dbReference>